<name>A0A9W6F345_9CHLO</name>
<organism evidence="1 2">
    <name type="scientific">Pleodorina starrii</name>
    <dbReference type="NCBI Taxonomy" id="330485"/>
    <lineage>
        <taxon>Eukaryota</taxon>
        <taxon>Viridiplantae</taxon>
        <taxon>Chlorophyta</taxon>
        <taxon>core chlorophytes</taxon>
        <taxon>Chlorophyceae</taxon>
        <taxon>CS clade</taxon>
        <taxon>Chlamydomonadales</taxon>
        <taxon>Volvocaceae</taxon>
        <taxon>Pleodorina</taxon>
    </lineage>
</organism>
<protein>
    <submittedName>
        <fullName evidence="1">Uncharacterized protein</fullName>
    </submittedName>
</protein>
<gene>
    <name evidence="1" type="primary">PLEST008021</name>
    <name evidence="1" type="ORF">PLESTB_000801300</name>
</gene>
<keyword evidence="2" id="KW-1185">Reference proteome</keyword>
<dbReference type="EMBL" id="BRXU01000009">
    <property type="protein sequence ID" value="GLC53896.1"/>
    <property type="molecule type" value="Genomic_DNA"/>
</dbReference>
<dbReference type="Proteomes" id="UP001165080">
    <property type="component" value="Unassembled WGS sequence"/>
</dbReference>
<evidence type="ECO:0000313" key="2">
    <source>
        <dbReference type="Proteomes" id="UP001165080"/>
    </source>
</evidence>
<proteinExistence type="predicted"/>
<comment type="caution">
    <text evidence="1">The sequence shown here is derived from an EMBL/GenBank/DDBJ whole genome shotgun (WGS) entry which is preliminary data.</text>
</comment>
<reference evidence="1 2" key="1">
    <citation type="journal article" date="2023" name="Commun. Biol.">
        <title>Reorganization of the ancestral sex-determining regions during the evolution of trioecy in Pleodorina starrii.</title>
        <authorList>
            <person name="Takahashi K."/>
            <person name="Suzuki S."/>
            <person name="Kawai-Toyooka H."/>
            <person name="Yamamoto K."/>
            <person name="Hamaji T."/>
            <person name="Ootsuki R."/>
            <person name="Yamaguchi H."/>
            <person name="Kawachi M."/>
            <person name="Higashiyama T."/>
            <person name="Nozaki H."/>
        </authorList>
    </citation>
    <scope>NUCLEOTIDE SEQUENCE [LARGE SCALE GENOMIC DNA]</scope>
    <source>
        <strain evidence="1 2">NIES-4479</strain>
    </source>
</reference>
<dbReference type="AlphaFoldDB" id="A0A9W6F345"/>
<accession>A0A9W6F345</accession>
<evidence type="ECO:0000313" key="1">
    <source>
        <dbReference type="EMBL" id="GLC53896.1"/>
    </source>
</evidence>
<sequence>MATTSLELTVEKFIVATNKRCKMMEDWQGVEEKSLEKEVTKAVKAYLVKAGFTDVKDVALEKLVGADGDLLIEFDELLSARKDGQLFLVTVEAKHKITTEKIQDRIEQNNKFEMFLSELQKRTFEELLTMDPTETCIQQRPYAAHLFMLQPCIQFLRAATLAAGHASSRDG</sequence>